<keyword evidence="10" id="KW-0862">Zinc</keyword>
<dbReference type="PROSITE" id="PS01086">
    <property type="entry name" value="RIBUL_P_3_EPIMER_2"/>
    <property type="match status" value="1"/>
</dbReference>
<dbReference type="GO" id="GO:0005975">
    <property type="term" value="P:carbohydrate metabolic process"/>
    <property type="evidence" value="ECO:0007669"/>
    <property type="project" value="InterPro"/>
</dbReference>
<dbReference type="OrthoDB" id="1645589at2"/>
<dbReference type="EC" id="5.1.3.1" evidence="8 15"/>
<dbReference type="Proteomes" id="UP000018550">
    <property type="component" value="Chromosome"/>
</dbReference>
<dbReference type="InterPro" id="IPR013785">
    <property type="entry name" value="Aldolase_TIM"/>
</dbReference>
<keyword evidence="12" id="KW-0464">Manganese</keyword>
<evidence type="ECO:0000256" key="1">
    <source>
        <dbReference type="ARBA" id="ARBA00001782"/>
    </source>
</evidence>
<dbReference type="PROSITE" id="PS01085">
    <property type="entry name" value="RIBUL_P_3_EPIMER_1"/>
    <property type="match status" value="1"/>
</dbReference>
<proteinExistence type="inferred from homology"/>
<keyword evidence="11" id="KW-0408">Iron</keyword>
<evidence type="ECO:0000256" key="9">
    <source>
        <dbReference type="ARBA" id="ARBA00022723"/>
    </source>
</evidence>
<dbReference type="eggNOG" id="COG0036">
    <property type="taxonomic scope" value="Bacteria"/>
</dbReference>
<evidence type="ECO:0000256" key="2">
    <source>
        <dbReference type="ARBA" id="ARBA00001936"/>
    </source>
</evidence>
<evidence type="ECO:0000313" key="17">
    <source>
        <dbReference type="Proteomes" id="UP000018550"/>
    </source>
</evidence>
<comment type="cofactor">
    <cofactor evidence="3">
        <name>Co(2+)</name>
        <dbReference type="ChEBI" id="CHEBI:48828"/>
    </cofactor>
</comment>
<evidence type="ECO:0000256" key="4">
    <source>
        <dbReference type="ARBA" id="ARBA00001947"/>
    </source>
</evidence>
<name>V5RKP1_SPIAP</name>
<organism evidence="16 17">
    <name type="scientific">Spiroplasma apis B31</name>
    <dbReference type="NCBI Taxonomy" id="1276258"/>
    <lineage>
        <taxon>Bacteria</taxon>
        <taxon>Bacillati</taxon>
        <taxon>Mycoplasmatota</taxon>
        <taxon>Mollicutes</taxon>
        <taxon>Entomoplasmatales</taxon>
        <taxon>Spiroplasmataceae</taxon>
        <taxon>Spiroplasma</taxon>
    </lineage>
</organism>
<dbReference type="GO" id="GO:0046872">
    <property type="term" value="F:metal ion binding"/>
    <property type="evidence" value="ECO:0007669"/>
    <property type="project" value="UniProtKB-KW"/>
</dbReference>
<keyword evidence="13" id="KW-0413">Isomerase</keyword>
<evidence type="ECO:0000313" key="16">
    <source>
        <dbReference type="EMBL" id="AHB36681.1"/>
    </source>
</evidence>
<evidence type="ECO:0000256" key="8">
    <source>
        <dbReference type="ARBA" id="ARBA00013188"/>
    </source>
</evidence>
<evidence type="ECO:0000256" key="6">
    <source>
        <dbReference type="ARBA" id="ARBA00009541"/>
    </source>
</evidence>
<sequence>MKKYSVATSILTADFLNLGNELEKLQKAGIKWLHYDVMDFHFVKNLTFGPKILADINKKYNFKIDIHLMVKILNWSVEEYLKTFIEAGTNQISVHYESLTDLQIKDFIKVCKKHNIKSSLAINPDTGVDEIQSYLPELDNVLVMSVYPGFGGQVFLNASIEKIESLVKLREKNNYKYLIEVDGGINAETSILVKEAGVDMLVAGSFLVNGDTAKLCERVELLEK</sequence>
<dbReference type="PATRIC" id="fig|1276258.3.peg.857"/>
<dbReference type="GO" id="GO:0004750">
    <property type="term" value="F:D-ribulose-phosphate 3-epimerase activity"/>
    <property type="evidence" value="ECO:0007669"/>
    <property type="project" value="UniProtKB-UniRule"/>
</dbReference>
<comment type="cofactor">
    <cofactor evidence="5">
        <name>Fe(2+)</name>
        <dbReference type="ChEBI" id="CHEBI:29033"/>
    </cofactor>
</comment>
<evidence type="ECO:0000256" key="11">
    <source>
        <dbReference type="ARBA" id="ARBA00023004"/>
    </source>
</evidence>
<reference evidence="16 17" key="1">
    <citation type="journal article" date="2014" name="Genome Announc.">
        <title>Complete Genome Sequence of Spiroplasma apis B31T (ATCC 33834), a Bacterium Associated with May Disease of Honeybees (Apis mellifera).</title>
        <authorList>
            <person name="Ku C."/>
            <person name="Lo W.S."/>
            <person name="Chen L.L."/>
            <person name="Kuo C.H."/>
        </authorList>
    </citation>
    <scope>NUCLEOTIDE SEQUENCE [LARGE SCALE GENOMIC DNA]</scope>
    <source>
        <strain evidence="16">B31</strain>
    </source>
</reference>
<dbReference type="HOGENOM" id="CLU_054856_2_2_14"/>
<accession>V5RKP1</accession>
<keyword evidence="17" id="KW-1185">Reference proteome</keyword>
<comment type="cofactor">
    <cofactor evidence="4">
        <name>Zn(2+)</name>
        <dbReference type="ChEBI" id="CHEBI:29105"/>
    </cofactor>
</comment>
<dbReference type="InterPro" id="IPR000056">
    <property type="entry name" value="Ribul_P_3_epim-like"/>
</dbReference>
<dbReference type="InterPro" id="IPR011060">
    <property type="entry name" value="RibuloseP-bd_barrel"/>
</dbReference>
<dbReference type="KEGG" id="sapi:SAPIS_v1c08360"/>
<evidence type="ECO:0000256" key="3">
    <source>
        <dbReference type="ARBA" id="ARBA00001941"/>
    </source>
</evidence>
<dbReference type="EMBL" id="CP006682">
    <property type="protein sequence ID" value="AHB36681.1"/>
    <property type="molecule type" value="Genomic_DNA"/>
</dbReference>
<comment type="similarity">
    <text evidence="6">Belongs to the ribulose-phosphate 3-epimerase family.</text>
</comment>
<keyword evidence="14" id="KW-0119">Carbohydrate metabolism</keyword>
<dbReference type="NCBIfam" id="TIGR01163">
    <property type="entry name" value="rpe"/>
    <property type="match status" value="1"/>
</dbReference>
<dbReference type="NCBIfam" id="NF004076">
    <property type="entry name" value="PRK05581.1-4"/>
    <property type="match status" value="1"/>
</dbReference>
<dbReference type="GO" id="GO:0006098">
    <property type="term" value="P:pentose-phosphate shunt"/>
    <property type="evidence" value="ECO:0007669"/>
    <property type="project" value="UniProtKB-UniRule"/>
</dbReference>
<evidence type="ECO:0000256" key="7">
    <source>
        <dbReference type="ARBA" id="ARBA00011738"/>
    </source>
</evidence>
<gene>
    <name evidence="16" type="primary">rpe</name>
    <name evidence="16" type="ORF">SAPIS_v1c08360</name>
</gene>
<keyword evidence="9" id="KW-0479">Metal-binding</keyword>
<evidence type="ECO:0000256" key="13">
    <source>
        <dbReference type="ARBA" id="ARBA00023235"/>
    </source>
</evidence>
<dbReference type="STRING" id="1276258.SAPIS_v1c08360"/>
<comment type="catalytic activity">
    <reaction evidence="1">
        <text>D-ribulose 5-phosphate = D-xylulose 5-phosphate</text>
        <dbReference type="Rhea" id="RHEA:13677"/>
        <dbReference type="ChEBI" id="CHEBI:57737"/>
        <dbReference type="ChEBI" id="CHEBI:58121"/>
        <dbReference type="EC" id="5.1.3.1"/>
    </reaction>
</comment>
<dbReference type="Gene3D" id="3.20.20.70">
    <property type="entry name" value="Aldolase class I"/>
    <property type="match status" value="1"/>
</dbReference>
<evidence type="ECO:0000256" key="15">
    <source>
        <dbReference type="NCBIfam" id="TIGR01163"/>
    </source>
</evidence>
<dbReference type="PANTHER" id="PTHR11749">
    <property type="entry name" value="RIBULOSE-5-PHOSPHATE-3-EPIMERASE"/>
    <property type="match status" value="1"/>
</dbReference>
<dbReference type="AlphaFoldDB" id="V5RKP1"/>
<dbReference type="SUPFAM" id="SSF51366">
    <property type="entry name" value="Ribulose-phoshate binding barrel"/>
    <property type="match status" value="1"/>
</dbReference>
<comment type="cofactor">
    <cofactor evidence="2">
        <name>Mn(2+)</name>
        <dbReference type="ChEBI" id="CHEBI:29035"/>
    </cofactor>
</comment>
<dbReference type="InterPro" id="IPR026019">
    <property type="entry name" value="Ribul_P_3_epim"/>
</dbReference>
<evidence type="ECO:0000256" key="5">
    <source>
        <dbReference type="ARBA" id="ARBA00001954"/>
    </source>
</evidence>
<dbReference type="RefSeq" id="WP_023790011.1">
    <property type="nucleotide sequence ID" value="NC_022998.1"/>
</dbReference>
<evidence type="ECO:0000256" key="12">
    <source>
        <dbReference type="ARBA" id="ARBA00023211"/>
    </source>
</evidence>
<evidence type="ECO:0000256" key="14">
    <source>
        <dbReference type="ARBA" id="ARBA00023277"/>
    </source>
</evidence>
<dbReference type="CDD" id="cd00429">
    <property type="entry name" value="RPE"/>
    <property type="match status" value="1"/>
</dbReference>
<dbReference type="Pfam" id="PF00834">
    <property type="entry name" value="Ribul_P_3_epim"/>
    <property type="match status" value="1"/>
</dbReference>
<evidence type="ECO:0000256" key="10">
    <source>
        <dbReference type="ARBA" id="ARBA00022833"/>
    </source>
</evidence>
<protein>
    <recommendedName>
        <fullName evidence="8 15">Ribulose-phosphate 3-epimerase</fullName>
        <ecNumber evidence="8 15">5.1.3.1</ecNumber>
    </recommendedName>
</protein>
<comment type="subunit">
    <text evidence="7">Homodimer.</text>
</comment>
<dbReference type="FunFam" id="3.20.20.70:FF:000191">
    <property type="entry name" value="ribulose-phosphate 3-epimerase isoform X2"/>
    <property type="match status" value="1"/>
</dbReference>